<proteinExistence type="predicted"/>
<feature type="transmembrane region" description="Helical" evidence="1">
    <location>
        <begin position="190"/>
        <end position="210"/>
    </location>
</feature>
<evidence type="ECO:0000313" key="3">
    <source>
        <dbReference type="Proteomes" id="UP001178507"/>
    </source>
</evidence>
<evidence type="ECO:0000313" key="2">
    <source>
        <dbReference type="EMBL" id="CAJ1385577.1"/>
    </source>
</evidence>
<feature type="transmembrane region" description="Helical" evidence="1">
    <location>
        <begin position="94"/>
        <end position="121"/>
    </location>
</feature>
<accession>A0AA36MVS4</accession>
<keyword evidence="1" id="KW-1133">Transmembrane helix</keyword>
<keyword evidence="3" id="KW-1185">Reference proteome</keyword>
<keyword evidence="1" id="KW-0472">Membrane</keyword>
<feature type="transmembrane region" description="Helical" evidence="1">
    <location>
        <begin position="141"/>
        <end position="160"/>
    </location>
</feature>
<protein>
    <submittedName>
        <fullName evidence="2">Uncharacterized protein</fullName>
    </submittedName>
</protein>
<dbReference type="Proteomes" id="UP001178507">
    <property type="component" value="Unassembled WGS sequence"/>
</dbReference>
<feature type="transmembrane region" description="Helical" evidence="1">
    <location>
        <begin position="290"/>
        <end position="312"/>
    </location>
</feature>
<dbReference type="AlphaFoldDB" id="A0AA36MVS4"/>
<comment type="caution">
    <text evidence="2">The sequence shown here is derived from an EMBL/GenBank/DDBJ whole genome shotgun (WGS) entry which is preliminary data.</text>
</comment>
<evidence type="ECO:0000256" key="1">
    <source>
        <dbReference type="SAM" id="Phobius"/>
    </source>
</evidence>
<name>A0AA36MVS4_9DINO</name>
<reference evidence="2" key="1">
    <citation type="submission" date="2023-08" db="EMBL/GenBank/DDBJ databases">
        <authorList>
            <person name="Chen Y."/>
            <person name="Shah S."/>
            <person name="Dougan E. K."/>
            <person name="Thang M."/>
            <person name="Chan C."/>
        </authorList>
    </citation>
    <scope>NUCLEOTIDE SEQUENCE</scope>
</reference>
<organism evidence="2 3">
    <name type="scientific">Effrenium voratum</name>
    <dbReference type="NCBI Taxonomy" id="2562239"/>
    <lineage>
        <taxon>Eukaryota</taxon>
        <taxon>Sar</taxon>
        <taxon>Alveolata</taxon>
        <taxon>Dinophyceae</taxon>
        <taxon>Suessiales</taxon>
        <taxon>Symbiodiniaceae</taxon>
        <taxon>Effrenium</taxon>
    </lineage>
</organism>
<feature type="non-terminal residue" evidence="2">
    <location>
        <position position="1"/>
    </location>
</feature>
<feature type="non-terminal residue" evidence="2">
    <location>
        <position position="349"/>
    </location>
</feature>
<dbReference type="EMBL" id="CAUJNA010001255">
    <property type="protein sequence ID" value="CAJ1385577.1"/>
    <property type="molecule type" value="Genomic_DNA"/>
</dbReference>
<keyword evidence="1" id="KW-0812">Transmembrane</keyword>
<sequence length="349" mass="38315">FEPERMASPQGKQTSTHVAKFKFATRDAGRELSEQLVVFSGHVLWSRASELRVFRRNDVVAVCFTSRVGDPADEFGRWQRQEGLFDFLERSVPVLLAFILTILNVFSVTVLLSLVLASFLWQVFPDSGAGYDMSRGPDYRPLAGSAACAVFAGLTALLCLKWLETPALEFLGAQPGNRQRKRWLQQANRFVLGLYAIWCLYVLIVCPVAYSITWKLDCSTDICEPDATGVATCGVHGCACSSFMDMSCTPVVSKEMGGRGLCASLEQPFCGASRSGAQGPLLAAALGSSVLPGFLAVLWLANMLQIYGSWVLDAGRRSQKTKVPHHRFKVTFRGDEPLVFTLGPEDPQE</sequence>
<gene>
    <name evidence="2" type="ORF">EVOR1521_LOCUS12155</name>
</gene>